<comment type="subcellular location">
    <subcellularLocation>
        <location evidence="1">Membrane</location>
        <topology evidence="1">Multi-pass membrane protein</topology>
    </subcellularLocation>
</comment>
<dbReference type="AlphaFoldDB" id="A0A212K344"/>
<dbReference type="GO" id="GO:0030416">
    <property type="term" value="P:methylamine metabolic process"/>
    <property type="evidence" value="ECO:0007669"/>
    <property type="project" value="InterPro"/>
</dbReference>
<feature type="transmembrane region" description="Helical" evidence="5">
    <location>
        <begin position="126"/>
        <end position="144"/>
    </location>
</feature>
<dbReference type="EMBL" id="FLUL01000001">
    <property type="protein sequence ID" value="SBW06103.1"/>
    <property type="molecule type" value="Genomic_DNA"/>
</dbReference>
<name>A0A212K344_9BACT</name>
<feature type="transmembrane region" description="Helical" evidence="5">
    <location>
        <begin position="406"/>
        <end position="428"/>
    </location>
</feature>
<feature type="domain" description="Methylamine utilisation protein MauE" evidence="6">
    <location>
        <begin position="10"/>
        <end position="141"/>
    </location>
</feature>
<evidence type="ECO:0000259" key="6">
    <source>
        <dbReference type="Pfam" id="PF07291"/>
    </source>
</evidence>
<evidence type="ECO:0000313" key="7">
    <source>
        <dbReference type="EMBL" id="SBW06103.1"/>
    </source>
</evidence>
<dbReference type="InterPro" id="IPR009908">
    <property type="entry name" value="Methylamine_util_MauE"/>
</dbReference>
<dbReference type="Pfam" id="PF07291">
    <property type="entry name" value="MauE"/>
    <property type="match status" value="1"/>
</dbReference>
<proteinExistence type="predicted"/>
<feature type="transmembrane region" description="Helical" evidence="5">
    <location>
        <begin position="88"/>
        <end position="106"/>
    </location>
</feature>
<feature type="transmembrane region" description="Helical" evidence="5">
    <location>
        <begin position="156"/>
        <end position="176"/>
    </location>
</feature>
<gene>
    <name evidence="7" type="ORF">KL86DYS2_12910</name>
</gene>
<feature type="transmembrane region" description="Helical" evidence="5">
    <location>
        <begin position="63"/>
        <end position="81"/>
    </location>
</feature>
<feature type="transmembrane region" description="Helical" evidence="5">
    <location>
        <begin position="7"/>
        <end position="30"/>
    </location>
</feature>
<evidence type="ECO:0000256" key="2">
    <source>
        <dbReference type="ARBA" id="ARBA00022692"/>
    </source>
</evidence>
<dbReference type="GO" id="GO:0016020">
    <property type="term" value="C:membrane"/>
    <property type="evidence" value="ECO:0007669"/>
    <property type="project" value="UniProtKB-SubCell"/>
</dbReference>
<keyword evidence="2 5" id="KW-0812">Transmembrane</keyword>
<evidence type="ECO:0000256" key="4">
    <source>
        <dbReference type="ARBA" id="ARBA00023136"/>
    </source>
</evidence>
<accession>A0A212K344</accession>
<keyword evidence="3 5" id="KW-1133">Transmembrane helix</keyword>
<protein>
    <recommendedName>
        <fullName evidence="6">Methylamine utilisation protein MauE domain-containing protein</fullName>
    </recommendedName>
</protein>
<reference evidence="7" key="1">
    <citation type="submission" date="2016-04" db="EMBL/GenBank/DDBJ databases">
        <authorList>
            <person name="Evans L.H."/>
            <person name="Alamgir A."/>
            <person name="Owens N."/>
            <person name="Weber N.D."/>
            <person name="Virtaneva K."/>
            <person name="Barbian K."/>
            <person name="Babar A."/>
            <person name="Rosenke K."/>
        </authorList>
    </citation>
    <scope>NUCLEOTIDE SEQUENCE</scope>
    <source>
        <strain evidence="7">86-2</strain>
    </source>
</reference>
<dbReference type="NCBIfam" id="NF045576">
    <property type="entry name" value="BT_3928_fam"/>
    <property type="match status" value="1"/>
</dbReference>
<evidence type="ECO:0000256" key="3">
    <source>
        <dbReference type="ARBA" id="ARBA00022989"/>
    </source>
</evidence>
<organism evidence="7">
    <name type="scientific">uncultured Dysgonomonas sp</name>
    <dbReference type="NCBI Taxonomy" id="206096"/>
    <lineage>
        <taxon>Bacteria</taxon>
        <taxon>Pseudomonadati</taxon>
        <taxon>Bacteroidota</taxon>
        <taxon>Bacteroidia</taxon>
        <taxon>Bacteroidales</taxon>
        <taxon>Dysgonomonadaceae</taxon>
        <taxon>Dysgonomonas</taxon>
        <taxon>environmental samples</taxon>
    </lineage>
</organism>
<keyword evidence="4 5" id="KW-0472">Membrane</keyword>
<evidence type="ECO:0000256" key="1">
    <source>
        <dbReference type="ARBA" id="ARBA00004141"/>
    </source>
</evidence>
<sequence>MGKKKDVIIKILVEISRIILGVTFIFSGFVKAVDPFGTAYKIEDYFAAFNLTSLSFLSMTGSVLQSVVEFAMGACMLFGLYRKWNSRLMLLVMVFMTGLTLYLAITDPVEDCGCFGDALIITNWQTFYKNIVLLICSVIVFIYCERISNWFTGKTYWLAFLYIFIFIGLFTFRNYLYDPLFDFRPYKIGANLPKLMSVESGKGREEKTVLVYAKDGVEKEFTEDNYPWEDSTWVFVRMDNHVIQEGEKPVINDFSINKLVFNSDRTEVETQLDITQEVLSDSNYVFLMITPSLINMSDSYLSRFEDIENYAKDHNYHFFCVTASPTDEIMKWSKENTINFDFCTADGRMLKTVIRSNPGLILLKEGIVVNKWADIDVPAEEYLTKPLTDLPYGQMIDTKAEDKKNLIAVCVAFFLPLLFLKGLDFLFFRKMKKEAITEEENEEEIKE</sequence>
<dbReference type="RefSeq" id="WP_296951067.1">
    <property type="nucleotide sequence ID" value="NZ_LT599021.1"/>
</dbReference>
<evidence type="ECO:0000256" key="5">
    <source>
        <dbReference type="SAM" id="Phobius"/>
    </source>
</evidence>